<evidence type="ECO:0000313" key="10">
    <source>
        <dbReference type="EMBL" id="SNZ09538.1"/>
    </source>
</evidence>
<dbReference type="InterPro" id="IPR024704">
    <property type="entry name" value="SMC"/>
</dbReference>
<dbReference type="InterPro" id="IPR027417">
    <property type="entry name" value="P-loop_NTPase"/>
</dbReference>
<dbReference type="GO" id="GO:0030261">
    <property type="term" value="P:chromosome condensation"/>
    <property type="evidence" value="ECO:0007669"/>
    <property type="project" value="InterPro"/>
</dbReference>
<dbReference type="GO" id="GO:0005694">
    <property type="term" value="C:chromosome"/>
    <property type="evidence" value="ECO:0007669"/>
    <property type="project" value="InterPro"/>
</dbReference>
<feature type="region of interest" description="Disordered" evidence="8">
    <location>
        <begin position="442"/>
        <end position="469"/>
    </location>
</feature>
<dbReference type="EMBL" id="OBEK01000002">
    <property type="protein sequence ID" value="SNZ09538.1"/>
    <property type="molecule type" value="Genomic_DNA"/>
</dbReference>
<evidence type="ECO:0000256" key="6">
    <source>
        <dbReference type="ARBA" id="ARBA00023125"/>
    </source>
</evidence>
<keyword evidence="6 7" id="KW-0238">DNA-binding</keyword>
<dbReference type="Pfam" id="PF06470">
    <property type="entry name" value="SMC_hinge"/>
    <property type="match status" value="1"/>
</dbReference>
<proteinExistence type="inferred from homology"/>
<evidence type="ECO:0000256" key="1">
    <source>
        <dbReference type="ARBA" id="ARBA00004496"/>
    </source>
</evidence>
<dbReference type="InterPro" id="IPR010935">
    <property type="entry name" value="SMC_hinge"/>
</dbReference>
<dbReference type="Gene3D" id="1.20.1060.20">
    <property type="match status" value="1"/>
</dbReference>
<evidence type="ECO:0000259" key="9">
    <source>
        <dbReference type="SMART" id="SM00968"/>
    </source>
</evidence>
<dbReference type="SUPFAM" id="SSF57997">
    <property type="entry name" value="Tropomyosin"/>
    <property type="match status" value="1"/>
</dbReference>
<dbReference type="GO" id="GO:0007059">
    <property type="term" value="P:chromosome segregation"/>
    <property type="evidence" value="ECO:0007669"/>
    <property type="project" value="UniProtKB-UniRule"/>
</dbReference>
<feature type="domain" description="SMC hinge" evidence="9">
    <location>
        <begin position="520"/>
        <end position="639"/>
    </location>
</feature>
<dbReference type="GO" id="GO:0007062">
    <property type="term" value="P:sister chromatid cohesion"/>
    <property type="evidence" value="ECO:0007669"/>
    <property type="project" value="InterPro"/>
</dbReference>
<evidence type="ECO:0000256" key="8">
    <source>
        <dbReference type="SAM" id="MobiDB-lite"/>
    </source>
</evidence>
<dbReference type="InterPro" id="IPR003395">
    <property type="entry name" value="RecF/RecN/SMC_N"/>
</dbReference>
<feature type="coiled-coil region" evidence="7">
    <location>
        <begin position="904"/>
        <end position="931"/>
    </location>
</feature>
<dbReference type="FunFam" id="3.40.50.300:FF:000984">
    <property type="entry name" value="Chromosome partition protein Smc"/>
    <property type="match status" value="1"/>
</dbReference>
<dbReference type="HAMAP" id="MF_01894">
    <property type="entry name" value="Smc_prok"/>
    <property type="match status" value="1"/>
</dbReference>
<comment type="function">
    <text evidence="7">Required for chromosome condensation and partitioning.</text>
</comment>
<dbReference type="GO" id="GO:0006260">
    <property type="term" value="P:DNA replication"/>
    <property type="evidence" value="ECO:0007669"/>
    <property type="project" value="UniProtKB-UniRule"/>
</dbReference>
<comment type="similarity">
    <text evidence="7">Belongs to the SMC family.</text>
</comment>
<dbReference type="SMART" id="SM00968">
    <property type="entry name" value="SMC_hinge"/>
    <property type="match status" value="1"/>
</dbReference>
<dbReference type="PIRSF" id="PIRSF005719">
    <property type="entry name" value="SMC"/>
    <property type="match status" value="1"/>
</dbReference>
<dbReference type="Pfam" id="PF02463">
    <property type="entry name" value="SMC_N"/>
    <property type="match status" value="2"/>
</dbReference>
<dbReference type="Gene3D" id="1.10.287.1490">
    <property type="match status" value="1"/>
</dbReference>
<dbReference type="Gene3D" id="3.30.70.1620">
    <property type="match status" value="1"/>
</dbReference>
<dbReference type="GO" id="GO:0003677">
    <property type="term" value="F:DNA binding"/>
    <property type="evidence" value="ECO:0007669"/>
    <property type="project" value="UniProtKB-UniRule"/>
</dbReference>
<reference evidence="11" key="1">
    <citation type="submission" date="2017-09" db="EMBL/GenBank/DDBJ databases">
        <authorList>
            <person name="Varghese N."/>
            <person name="Submissions S."/>
        </authorList>
    </citation>
    <scope>NUCLEOTIDE SEQUENCE [LARGE SCALE GENOMIC DNA]</scope>
    <source>
        <strain evidence="11">CGMCC 1.8913</strain>
    </source>
</reference>
<dbReference type="AlphaFoldDB" id="A0A285NJV5"/>
<dbReference type="PANTHER" id="PTHR43977">
    <property type="entry name" value="STRUCTURAL MAINTENANCE OF CHROMOSOMES PROTEIN 3"/>
    <property type="match status" value="1"/>
</dbReference>
<dbReference type="CDD" id="cd03278">
    <property type="entry name" value="ABC_SMC_barmotin"/>
    <property type="match status" value="2"/>
</dbReference>
<evidence type="ECO:0000256" key="2">
    <source>
        <dbReference type="ARBA" id="ARBA00022490"/>
    </source>
</evidence>
<comment type="subcellular location">
    <subcellularLocation>
        <location evidence="1 7">Cytoplasm</location>
    </subcellularLocation>
</comment>
<evidence type="ECO:0000256" key="3">
    <source>
        <dbReference type="ARBA" id="ARBA00022741"/>
    </source>
</evidence>
<organism evidence="10 11">
    <name type="scientific">Terribacillus aidingensis</name>
    <dbReference type="NCBI Taxonomy" id="586416"/>
    <lineage>
        <taxon>Bacteria</taxon>
        <taxon>Bacillati</taxon>
        <taxon>Bacillota</taxon>
        <taxon>Bacilli</taxon>
        <taxon>Bacillales</taxon>
        <taxon>Bacillaceae</taxon>
        <taxon>Terribacillus</taxon>
    </lineage>
</organism>
<dbReference type="RefSeq" id="WP_097040376.1">
    <property type="nucleotide sequence ID" value="NZ_OBEK01000002.1"/>
</dbReference>
<dbReference type="Gene3D" id="3.40.50.300">
    <property type="entry name" value="P-loop containing nucleotide triphosphate hydrolases"/>
    <property type="match status" value="2"/>
</dbReference>
<dbReference type="OrthoDB" id="9808768at2"/>
<dbReference type="NCBIfam" id="TIGR02168">
    <property type="entry name" value="SMC_prok_B"/>
    <property type="match status" value="1"/>
</dbReference>
<keyword evidence="3 7" id="KW-0547">Nucleotide-binding</keyword>
<dbReference type="InterPro" id="IPR036277">
    <property type="entry name" value="SMC_hinge_sf"/>
</dbReference>
<feature type="coiled-coil region" evidence="7">
    <location>
        <begin position="681"/>
        <end position="862"/>
    </location>
</feature>
<dbReference type="SUPFAM" id="SSF75553">
    <property type="entry name" value="Smc hinge domain"/>
    <property type="match status" value="1"/>
</dbReference>
<keyword evidence="4 7" id="KW-0067">ATP-binding</keyword>
<dbReference type="InterPro" id="IPR011890">
    <property type="entry name" value="SMC_prok"/>
</dbReference>
<accession>A0A285NJV5</accession>
<keyword evidence="5 7" id="KW-0175">Coiled coil</keyword>
<feature type="coiled-coil region" evidence="7">
    <location>
        <begin position="167"/>
        <end position="194"/>
    </location>
</feature>
<dbReference type="SUPFAM" id="SSF52540">
    <property type="entry name" value="P-loop containing nucleoside triphosphate hydrolases"/>
    <property type="match status" value="1"/>
</dbReference>
<evidence type="ECO:0000256" key="7">
    <source>
        <dbReference type="HAMAP-Rule" id="MF_01894"/>
    </source>
</evidence>
<comment type="domain">
    <text evidence="7">Contains large globular domains required for ATP hydrolysis at each terminus and a third globular domain forming a flexible hinge near the middle of the molecule. These domains are separated by coiled-coil structures.</text>
</comment>
<evidence type="ECO:0000313" key="11">
    <source>
        <dbReference type="Proteomes" id="UP000219356"/>
    </source>
</evidence>
<dbReference type="GO" id="GO:0005524">
    <property type="term" value="F:ATP binding"/>
    <property type="evidence" value="ECO:0007669"/>
    <property type="project" value="UniProtKB-UniRule"/>
</dbReference>
<sequence>MFLKRLETVGFKSFAEKVTLDFVPGVTAVVGPNGSGKSNITDAIRWVLGEQSAKSLRGSKMEDIIFQGSDTRKALNVAEVTLVLDNANQTLPLEYQEVSVTRRVFRSGESQFLINNQSCRLKDIVDLFMDSGLGREAFSIISQGKVEEILSSKPEERRSIFEEAAGVLKYKQRKKKAEYKLAETQENLNRVEDITFEIEGQLEPLREQATIAKDYLEKKAQLKDVEIGLLVAEIEELHKEWKAVLEELESNKSVLQGQKQEINQKEQLLEAEKSELQALDASIDELQASLLIVTQELENLEGKKQLLNERSKHLAENKEKLEKDTEQLSGTLAHQTQQLEQEQSVLTALESENKTIKSELRTLDKLLSRTQEDLSEQIEEKKSEYIDLLNEQAAKRNETNSLKQQIAAIEAKKDRQQTKYKDVVQNRDEIEARREELAARLEEATASRKQAEDRAEALRGESTKKREQYQDAQSKLYTGYQHIEKLRSKQEMLLEMKEEFQGFFQGVKAVLKARQEQKLEGIEGAVIELIDVPNEYVTAMETALGGQAQHIVVDNEASARQAINWLKQTHNGRATFLPLGSIQPKQIPSNVLQNARNREGFIGIAADLIQVDEAYKRAVDFLLGNVVIAENLQHANTIAAALGRRYRIVTLTGDVVNPGGSMTGGAQKRSGQSLFTREKEMQEVTEKLADFQARTEVFERKVSQLKEELQQVETSSEEIRQQMKQLQETEQELQAAFTETSIRFMHANDNLTMYDQDNAQYDAERKEVEMREEQLQQELADLDDQLQQIQQEIKELTEAHQAWQDTKEIKRQEQQTLQIRSAESLAKLQNQELRIGELTEQLMQTKQKFEEQQRTLQQMNEVGEKGQTEEEIIELITVKQQHKQQTTALVEERKAERLERHEWVQKEELSVKEANRQHQNLVQQVQDQEVRTNRLDVELENRLLNLQQSYSLTFEKALATYGRAEDIESAQTQVKLIKRAIQELGTVNVGAIEEFDRINERYSFLTEQKDDLYQAKATLLAVIEEMDEEMKRLFEDVFTKIKTEFTEVFRSLFGGGHAELKLTDSGNLLETGVDIIAQPPGKKLQNLGLLSGGERALTAIALLFAILRVRPVPFCILDEVEAALDDANVSRFAQYMKQFSEKTQFIAITHRKGTMEEADVLYGVTMQESGVSRLVSVRLEDTPALVKI</sequence>
<feature type="binding site" evidence="7">
    <location>
        <begin position="32"/>
        <end position="39"/>
    </location>
    <ligand>
        <name>ATP</name>
        <dbReference type="ChEBI" id="CHEBI:30616"/>
    </ligand>
</feature>
<dbReference type="GO" id="GO:0005737">
    <property type="term" value="C:cytoplasm"/>
    <property type="evidence" value="ECO:0007669"/>
    <property type="project" value="UniProtKB-SubCell"/>
</dbReference>
<dbReference type="GO" id="GO:0016887">
    <property type="term" value="F:ATP hydrolysis activity"/>
    <property type="evidence" value="ECO:0007669"/>
    <property type="project" value="InterPro"/>
</dbReference>
<keyword evidence="11" id="KW-1185">Reference proteome</keyword>
<dbReference type="Proteomes" id="UP000219356">
    <property type="component" value="Unassembled WGS sequence"/>
</dbReference>
<dbReference type="FunFam" id="3.40.50.300:FF:000901">
    <property type="entry name" value="Chromosome partition protein Smc"/>
    <property type="match status" value="1"/>
</dbReference>
<keyword evidence="2 7" id="KW-0963">Cytoplasm</keyword>
<evidence type="ECO:0000256" key="5">
    <source>
        <dbReference type="ARBA" id="ARBA00023054"/>
    </source>
</evidence>
<comment type="subunit">
    <text evidence="7">Homodimer.</text>
</comment>
<protein>
    <recommendedName>
        <fullName evidence="7">Chromosome partition protein Smc</fullName>
    </recommendedName>
</protein>
<gene>
    <name evidence="7" type="primary">smc</name>
    <name evidence="10" type="ORF">SAMN05421503_1261</name>
</gene>
<evidence type="ECO:0000256" key="4">
    <source>
        <dbReference type="ARBA" id="ARBA00022840"/>
    </source>
</evidence>
<dbReference type="STRING" id="586416.GZ22_06715"/>
<name>A0A285NJV5_9BACI</name>